<dbReference type="AlphaFoldDB" id="A0A9D1I126"/>
<keyword evidence="2" id="KW-0378">Hydrolase</keyword>
<dbReference type="Proteomes" id="UP000824090">
    <property type="component" value="Unassembled WGS sequence"/>
</dbReference>
<dbReference type="GO" id="GO:0047617">
    <property type="term" value="F:fatty acyl-CoA hydrolase activity"/>
    <property type="evidence" value="ECO:0007669"/>
    <property type="project" value="TreeGrafter"/>
</dbReference>
<protein>
    <submittedName>
        <fullName evidence="3">Acyl-CoA thioesterase</fullName>
    </submittedName>
</protein>
<evidence type="ECO:0000256" key="1">
    <source>
        <dbReference type="ARBA" id="ARBA00005953"/>
    </source>
</evidence>
<proteinExistence type="inferred from homology"/>
<reference evidence="3" key="1">
    <citation type="submission" date="2020-10" db="EMBL/GenBank/DDBJ databases">
        <authorList>
            <person name="Gilroy R."/>
        </authorList>
    </citation>
    <scope>NUCLEOTIDE SEQUENCE</scope>
    <source>
        <strain evidence="3">ChiHcec3-6078</strain>
    </source>
</reference>
<dbReference type="PANTHER" id="PTHR31793:SF27">
    <property type="entry name" value="NOVEL THIOESTERASE SUPERFAMILY DOMAIN AND SAPOSIN A-TYPE DOMAIN CONTAINING PROTEIN (0610012H03RIK)"/>
    <property type="match status" value="1"/>
</dbReference>
<evidence type="ECO:0000256" key="2">
    <source>
        <dbReference type="ARBA" id="ARBA00022801"/>
    </source>
</evidence>
<dbReference type="PANTHER" id="PTHR31793">
    <property type="entry name" value="4-HYDROXYBENZOYL-COA THIOESTERASE FAMILY MEMBER"/>
    <property type="match status" value="1"/>
</dbReference>
<evidence type="ECO:0000313" key="3">
    <source>
        <dbReference type="EMBL" id="HIU26431.1"/>
    </source>
</evidence>
<dbReference type="Gene3D" id="3.10.129.10">
    <property type="entry name" value="Hotdog Thioesterase"/>
    <property type="match status" value="1"/>
</dbReference>
<accession>A0A9D1I126</accession>
<comment type="similarity">
    <text evidence="1">Belongs to the 4-hydroxybenzoyl-CoA thioesterase family.</text>
</comment>
<dbReference type="CDD" id="cd00586">
    <property type="entry name" value="4HBT"/>
    <property type="match status" value="1"/>
</dbReference>
<reference evidence="3" key="2">
    <citation type="journal article" date="2021" name="PeerJ">
        <title>Extensive microbial diversity within the chicken gut microbiome revealed by metagenomics and culture.</title>
        <authorList>
            <person name="Gilroy R."/>
            <person name="Ravi A."/>
            <person name="Getino M."/>
            <person name="Pursley I."/>
            <person name="Horton D.L."/>
            <person name="Alikhan N.F."/>
            <person name="Baker D."/>
            <person name="Gharbi K."/>
            <person name="Hall N."/>
            <person name="Watson M."/>
            <person name="Adriaenssens E.M."/>
            <person name="Foster-Nyarko E."/>
            <person name="Jarju S."/>
            <person name="Secka A."/>
            <person name="Antonio M."/>
            <person name="Oren A."/>
            <person name="Chaudhuri R.R."/>
            <person name="La Ragione R."/>
            <person name="Hildebrand F."/>
            <person name="Pallen M.J."/>
        </authorList>
    </citation>
    <scope>NUCLEOTIDE SEQUENCE</scope>
    <source>
        <strain evidence="3">ChiHcec3-6078</strain>
    </source>
</reference>
<dbReference type="InterPro" id="IPR050563">
    <property type="entry name" value="4-hydroxybenzoyl-CoA_TE"/>
</dbReference>
<organism evidence="3 4">
    <name type="scientific">Candidatus Allocopromorpha excrementigallinarum</name>
    <dbReference type="NCBI Taxonomy" id="2840742"/>
    <lineage>
        <taxon>Bacteria</taxon>
        <taxon>Bacillati</taxon>
        <taxon>Bacillota</taxon>
        <taxon>Clostridia</taxon>
        <taxon>Eubacteriales</taxon>
        <taxon>Eubacteriaceae</taxon>
        <taxon>Eubacteriaceae incertae sedis</taxon>
        <taxon>Candidatus Allocopromorpha</taxon>
    </lineage>
</organism>
<dbReference type="InterPro" id="IPR029069">
    <property type="entry name" value="HotDog_dom_sf"/>
</dbReference>
<name>A0A9D1I126_9FIRM</name>
<dbReference type="SUPFAM" id="SSF54637">
    <property type="entry name" value="Thioesterase/thiol ester dehydrase-isomerase"/>
    <property type="match status" value="1"/>
</dbReference>
<evidence type="ECO:0000313" key="4">
    <source>
        <dbReference type="Proteomes" id="UP000824090"/>
    </source>
</evidence>
<sequence>MSKWYHQKHTVEFWECDPSKTVYNSYYFVWFENARFAIAEEAGLFSYVEEFYNGDSEDRIIFPVLEAECKFLLPIPLGARLIIRTKLEKPKLAQMVFRHVVTDEDTDEEYASASTTVGILSEKAGLLINLDEKIRRVIYNYLES</sequence>
<gene>
    <name evidence="3" type="ORF">IAC50_08075</name>
</gene>
<dbReference type="EMBL" id="DVMP01000149">
    <property type="protein sequence ID" value="HIU26431.1"/>
    <property type="molecule type" value="Genomic_DNA"/>
</dbReference>
<comment type="caution">
    <text evidence="3">The sequence shown here is derived from an EMBL/GenBank/DDBJ whole genome shotgun (WGS) entry which is preliminary data.</text>
</comment>
<dbReference type="Pfam" id="PF13279">
    <property type="entry name" value="4HBT_2"/>
    <property type="match status" value="1"/>
</dbReference>